<evidence type="ECO:0000256" key="2">
    <source>
        <dbReference type="ARBA" id="ARBA00011061"/>
    </source>
</evidence>
<dbReference type="OrthoDB" id="308396at2157"/>
<dbReference type="AlphaFoldDB" id="A0A0W1RDN8"/>
<name>A0A0W1RDN8_9EURY</name>
<comment type="caution">
    <text evidence="8">The sequence shown here is derived from an EMBL/GenBank/DDBJ whole genome shotgun (WGS) entry which is preliminary data.</text>
</comment>
<evidence type="ECO:0000313" key="9">
    <source>
        <dbReference type="Proteomes" id="UP000054387"/>
    </source>
</evidence>
<feature type="transmembrane region" description="Helical" evidence="7">
    <location>
        <begin position="242"/>
        <end position="264"/>
    </location>
</feature>
<sequence>MGTTEVTRAGSMRKRVGVGVAIVVALAVLVGVSGVSWREIVGELRTMDPLLLGVALVASLLAQLAWSSSTLLFLRTVEPTVPTGRVRLGYLTGTFAKQVLPFGHAGGVPLMAYVLAEEMDLEYRGTFASVTASELVVFVASLVVAAVGFGWFVVADGVASGTELVVFGLVAVLALVALAIAGFVKRRTAFRRVVHGVASVGRTVFRRAGPRLQQRLAPEAVDRGLDEFFSTFDRATSDRRTVVWAAVYAAVGWVLFALPLYLGSLAVGQSLPLALVLFVVPAAGLATLLPTPGGLGGTEVGLTAAVVVLAEVGLETAAAAVLVYRLCSYWFLLLIGGASSLFLSVGLRELR</sequence>
<keyword evidence="5 7" id="KW-1133">Transmembrane helix</keyword>
<feature type="transmembrane region" description="Helical" evidence="7">
    <location>
        <begin position="329"/>
        <end position="347"/>
    </location>
</feature>
<feature type="transmembrane region" description="Helical" evidence="7">
    <location>
        <begin position="270"/>
        <end position="289"/>
    </location>
</feature>
<evidence type="ECO:0000256" key="3">
    <source>
        <dbReference type="ARBA" id="ARBA00022475"/>
    </source>
</evidence>
<reference evidence="8 9" key="1">
    <citation type="submission" date="2015-12" db="EMBL/GenBank/DDBJ databases">
        <title>Haloprofundus marisrubri gen. nov., sp. nov., an extremely halophilic archaeon isolated from the Discovery deep brine-seawater interface in the Red Sea.</title>
        <authorList>
            <person name="Zhang G."/>
            <person name="Stingl U."/>
            <person name="Rashid M."/>
        </authorList>
    </citation>
    <scope>NUCLEOTIDE SEQUENCE [LARGE SCALE GENOMIC DNA]</scope>
    <source>
        <strain evidence="8 9">SB9</strain>
    </source>
</reference>
<gene>
    <name evidence="8" type="ORF">AUR64_04750</name>
</gene>
<dbReference type="RefSeq" id="WP_058580301.1">
    <property type="nucleotide sequence ID" value="NZ_LOPU01000011.1"/>
</dbReference>
<feature type="transmembrane region" description="Helical" evidence="7">
    <location>
        <begin position="164"/>
        <end position="184"/>
    </location>
</feature>
<evidence type="ECO:0000256" key="7">
    <source>
        <dbReference type="SAM" id="Phobius"/>
    </source>
</evidence>
<dbReference type="EMBL" id="LOPU01000011">
    <property type="protein sequence ID" value="KTG11239.1"/>
    <property type="molecule type" value="Genomic_DNA"/>
</dbReference>
<protein>
    <recommendedName>
        <fullName evidence="10">TIGR00374 family protein</fullName>
    </recommendedName>
</protein>
<keyword evidence="9" id="KW-1185">Reference proteome</keyword>
<evidence type="ECO:0000256" key="4">
    <source>
        <dbReference type="ARBA" id="ARBA00022692"/>
    </source>
</evidence>
<evidence type="ECO:0000256" key="6">
    <source>
        <dbReference type="ARBA" id="ARBA00023136"/>
    </source>
</evidence>
<dbReference type="STRING" id="1514971.AUR64_04750"/>
<dbReference type="Pfam" id="PF03706">
    <property type="entry name" value="LPG_synthase_TM"/>
    <property type="match status" value="1"/>
</dbReference>
<keyword evidence="4 7" id="KW-0812">Transmembrane</keyword>
<dbReference type="Proteomes" id="UP000054387">
    <property type="component" value="Unassembled WGS sequence"/>
</dbReference>
<feature type="transmembrane region" description="Helical" evidence="7">
    <location>
        <begin position="94"/>
        <end position="115"/>
    </location>
</feature>
<feature type="transmembrane region" description="Helical" evidence="7">
    <location>
        <begin position="49"/>
        <end position="74"/>
    </location>
</feature>
<accession>A0A0W1RDN8</accession>
<comment type="subcellular location">
    <subcellularLocation>
        <location evidence="1">Cell membrane</location>
        <topology evidence="1">Multi-pass membrane protein</topology>
    </subcellularLocation>
</comment>
<dbReference type="PANTHER" id="PTHR39087:SF2">
    <property type="entry name" value="UPF0104 MEMBRANE PROTEIN MJ1595"/>
    <property type="match status" value="1"/>
</dbReference>
<dbReference type="InterPro" id="IPR022791">
    <property type="entry name" value="L-PG_synthase/AglD"/>
</dbReference>
<feature type="transmembrane region" description="Helical" evidence="7">
    <location>
        <begin position="16"/>
        <end position="37"/>
    </location>
</feature>
<keyword evidence="6 7" id="KW-0472">Membrane</keyword>
<dbReference type="GO" id="GO:0005886">
    <property type="term" value="C:plasma membrane"/>
    <property type="evidence" value="ECO:0007669"/>
    <property type="project" value="UniProtKB-SubCell"/>
</dbReference>
<feature type="transmembrane region" description="Helical" evidence="7">
    <location>
        <begin position="301"/>
        <end position="323"/>
    </location>
</feature>
<feature type="transmembrane region" description="Helical" evidence="7">
    <location>
        <begin position="127"/>
        <end position="152"/>
    </location>
</feature>
<proteinExistence type="inferred from homology"/>
<evidence type="ECO:0008006" key="10">
    <source>
        <dbReference type="Google" id="ProtNLM"/>
    </source>
</evidence>
<keyword evidence="3" id="KW-1003">Cell membrane</keyword>
<evidence type="ECO:0000256" key="1">
    <source>
        <dbReference type="ARBA" id="ARBA00004651"/>
    </source>
</evidence>
<evidence type="ECO:0000313" key="8">
    <source>
        <dbReference type="EMBL" id="KTG11239.1"/>
    </source>
</evidence>
<dbReference type="NCBIfam" id="TIGR00374">
    <property type="entry name" value="flippase-like domain"/>
    <property type="match status" value="1"/>
</dbReference>
<dbReference type="PANTHER" id="PTHR39087">
    <property type="entry name" value="UPF0104 MEMBRANE PROTEIN MJ1595"/>
    <property type="match status" value="1"/>
</dbReference>
<organism evidence="8 9">
    <name type="scientific">Haloprofundus marisrubri</name>
    <dbReference type="NCBI Taxonomy" id="1514971"/>
    <lineage>
        <taxon>Archaea</taxon>
        <taxon>Methanobacteriati</taxon>
        <taxon>Methanobacteriota</taxon>
        <taxon>Stenosarchaea group</taxon>
        <taxon>Halobacteria</taxon>
        <taxon>Halobacteriales</taxon>
        <taxon>Haloferacaceae</taxon>
        <taxon>Haloprofundus</taxon>
    </lineage>
</organism>
<comment type="similarity">
    <text evidence="2">Belongs to the UPF0104 family.</text>
</comment>
<evidence type="ECO:0000256" key="5">
    <source>
        <dbReference type="ARBA" id="ARBA00022989"/>
    </source>
</evidence>